<dbReference type="Proteomes" id="UP001500393">
    <property type="component" value="Unassembled WGS sequence"/>
</dbReference>
<sequence>MTATAPFNMFYVDDSGSNETGLMVYSWLEVSPASWGPVLRRWLDYRKEVVRDFQIPITTEIHSTKFMGGRSRPSNNEQVNDSKAALALVVKRALEAMADCPELRIGTVWRRVAAGKGFGAKKEAFYADFVAYLEQRFAAAGEHGLIFMDGDGTDLSYLRAHRNLKLADRRLIEDPIFHASHASQPVQMADVIAWTANQALLKHPGKKRCWGWYDKYLQAADVNGGPVQI</sequence>
<evidence type="ECO:0008006" key="3">
    <source>
        <dbReference type="Google" id="ProtNLM"/>
    </source>
</evidence>
<organism evidence="1 2">
    <name type="scientific">Kribbella sancticallisti</name>
    <dbReference type="NCBI Taxonomy" id="460087"/>
    <lineage>
        <taxon>Bacteria</taxon>
        <taxon>Bacillati</taxon>
        <taxon>Actinomycetota</taxon>
        <taxon>Actinomycetes</taxon>
        <taxon>Propionibacteriales</taxon>
        <taxon>Kribbellaceae</taxon>
        <taxon>Kribbella</taxon>
    </lineage>
</organism>
<gene>
    <name evidence="1" type="ORF">GCM10009789_82930</name>
</gene>
<evidence type="ECO:0000313" key="1">
    <source>
        <dbReference type="EMBL" id="GAA1616360.1"/>
    </source>
</evidence>
<comment type="caution">
    <text evidence="1">The sequence shown here is derived from an EMBL/GenBank/DDBJ whole genome shotgun (WGS) entry which is preliminary data.</text>
</comment>
<accession>A0ABN2ETV1</accession>
<reference evidence="1 2" key="1">
    <citation type="journal article" date="2019" name="Int. J. Syst. Evol. Microbiol.">
        <title>The Global Catalogue of Microorganisms (GCM) 10K type strain sequencing project: providing services to taxonomists for standard genome sequencing and annotation.</title>
        <authorList>
            <consortium name="The Broad Institute Genomics Platform"/>
            <consortium name="The Broad Institute Genome Sequencing Center for Infectious Disease"/>
            <person name="Wu L."/>
            <person name="Ma J."/>
        </authorList>
    </citation>
    <scope>NUCLEOTIDE SEQUENCE [LARGE SCALE GENOMIC DNA]</scope>
    <source>
        <strain evidence="1 2">JCM 14969</strain>
    </source>
</reference>
<dbReference type="EMBL" id="BAAAOS010000066">
    <property type="protein sequence ID" value="GAA1616360.1"/>
    <property type="molecule type" value="Genomic_DNA"/>
</dbReference>
<evidence type="ECO:0000313" key="2">
    <source>
        <dbReference type="Proteomes" id="UP001500393"/>
    </source>
</evidence>
<proteinExistence type="predicted"/>
<name>A0ABN2ETV1_9ACTN</name>
<protein>
    <recommendedName>
        <fullName evidence="3">DUF3800 domain-containing protein</fullName>
    </recommendedName>
</protein>
<dbReference type="InterPro" id="IPR024524">
    <property type="entry name" value="DUF3800"/>
</dbReference>
<dbReference type="Pfam" id="PF12686">
    <property type="entry name" value="DUF3800"/>
    <property type="match status" value="1"/>
</dbReference>
<keyword evidence="2" id="KW-1185">Reference proteome</keyword>
<dbReference type="RefSeq" id="WP_344222268.1">
    <property type="nucleotide sequence ID" value="NZ_BAAAOS010000066.1"/>
</dbReference>